<dbReference type="Gene3D" id="3.30.450.150">
    <property type="entry name" value="Haem-degrading domain"/>
    <property type="match status" value="1"/>
</dbReference>
<name>A0A4S8ZZN4_AURPU</name>
<comment type="caution">
    <text evidence="1">The sequence shown here is derived from an EMBL/GenBank/DDBJ whole genome shotgun (WGS) entry which is preliminary data.</text>
</comment>
<dbReference type="Proteomes" id="UP000308802">
    <property type="component" value="Unassembled WGS sequence"/>
</dbReference>
<organism evidence="1 2">
    <name type="scientific">Aureobasidium pullulans</name>
    <name type="common">Black yeast</name>
    <name type="synonym">Pullularia pullulans</name>
    <dbReference type="NCBI Taxonomy" id="5580"/>
    <lineage>
        <taxon>Eukaryota</taxon>
        <taxon>Fungi</taxon>
        <taxon>Dikarya</taxon>
        <taxon>Ascomycota</taxon>
        <taxon>Pezizomycotina</taxon>
        <taxon>Dothideomycetes</taxon>
        <taxon>Dothideomycetidae</taxon>
        <taxon>Dothideales</taxon>
        <taxon>Saccotheciaceae</taxon>
        <taxon>Aureobasidium</taxon>
    </lineage>
</organism>
<dbReference type="InterPro" id="IPR052517">
    <property type="entry name" value="GlcG_carb_metab_protein"/>
</dbReference>
<dbReference type="SUPFAM" id="SSF143744">
    <property type="entry name" value="GlcG-like"/>
    <property type="match status" value="1"/>
</dbReference>
<dbReference type="PANTHER" id="PTHR34309:SF1">
    <property type="entry name" value="PROTEIN GLCG"/>
    <property type="match status" value="1"/>
</dbReference>
<proteinExistence type="predicted"/>
<reference evidence="1 2" key="1">
    <citation type="submission" date="2018-10" db="EMBL/GenBank/DDBJ databases">
        <title>Fifty Aureobasidium pullulans genomes reveal a recombining polyextremotolerant generalist.</title>
        <authorList>
            <person name="Gostincar C."/>
            <person name="Turk M."/>
            <person name="Zajc J."/>
            <person name="Gunde-Cimerman N."/>
        </authorList>
    </citation>
    <scope>NUCLEOTIDE SEQUENCE [LARGE SCALE GENOMIC DNA]</scope>
    <source>
        <strain evidence="1 2">EXF-10659</strain>
    </source>
</reference>
<evidence type="ECO:0000313" key="1">
    <source>
        <dbReference type="EMBL" id="THW72091.1"/>
    </source>
</evidence>
<dbReference type="InterPro" id="IPR005624">
    <property type="entry name" value="PduO/GlcC-like"/>
</dbReference>
<dbReference type="InterPro" id="IPR038084">
    <property type="entry name" value="PduO/GlcC-like_sf"/>
</dbReference>
<sequence>MSKRARKFVKQSCRSRFKLCRQRPIADVKDTYHCFPILDIPQNRHGLHSSQSRQLFPQAQDNTTHNMACATRSLPLLSLQAAEAAALASQQKAKELNIDVNIAIVDSTLHLLHFTRMPTAKLTSISIAINKAFTAAGHRLPTSNYNSPTFFPGGMGWGIQYSNRGRFCTLTGGVPILVEGEVVGAIGVSSGSAGEDVQVAEAGMRAVEGMVKRARGARL</sequence>
<accession>A0A4S8ZZN4</accession>
<protein>
    <submittedName>
        <fullName evidence="1">DUF336-domain-containing protein</fullName>
    </submittedName>
</protein>
<dbReference type="AlphaFoldDB" id="A0A4S8ZZN4"/>
<dbReference type="Pfam" id="PF03928">
    <property type="entry name" value="HbpS-like"/>
    <property type="match status" value="1"/>
</dbReference>
<dbReference type="EMBL" id="QZAO01000249">
    <property type="protein sequence ID" value="THW72091.1"/>
    <property type="molecule type" value="Genomic_DNA"/>
</dbReference>
<evidence type="ECO:0000313" key="2">
    <source>
        <dbReference type="Proteomes" id="UP000308802"/>
    </source>
</evidence>
<dbReference type="PANTHER" id="PTHR34309">
    <property type="entry name" value="SLR1406 PROTEIN"/>
    <property type="match status" value="1"/>
</dbReference>
<gene>
    <name evidence="1" type="ORF">D6D19_06816</name>
</gene>